<dbReference type="Gene3D" id="2.40.180.10">
    <property type="entry name" value="Catalase core domain"/>
    <property type="match status" value="1"/>
</dbReference>
<dbReference type="AlphaFoldDB" id="A0A829MGD4"/>
<evidence type="ECO:0000256" key="4">
    <source>
        <dbReference type="ARBA" id="ARBA00022723"/>
    </source>
</evidence>
<dbReference type="EMBL" id="AYTF01000001">
    <property type="protein sequence ID" value="ESV62933.1"/>
    <property type="molecule type" value="Genomic_DNA"/>
</dbReference>
<dbReference type="GO" id="GO:0004096">
    <property type="term" value="F:catalase activity"/>
    <property type="evidence" value="ECO:0007669"/>
    <property type="project" value="InterPro"/>
</dbReference>
<protein>
    <submittedName>
        <fullName evidence="9">Catalase family protein</fullName>
    </submittedName>
</protein>
<gene>
    <name evidence="9" type="ORF">L833_0306</name>
</gene>
<keyword evidence="6" id="KW-0408">Iron</keyword>
<evidence type="ECO:0000313" key="9">
    <source>
        <dbReference type="EMBL" id="ESV62933.1"/>
    </source>
</evidence>
<evidence type="ECO:0000256" key="6">
    <source>
        <dbReference type="ARBA" id="ARBA00023004"/>
    </source>
</evidence>
<dbReference type="SUPFAM" id="SSF56634">
    <property type="entry name" value="Heme-dependent catalase-like"/>
    <property type="match status" value="1"/>
</dbReference>
<evidence type="ECO:0000259" key="8">
    <source>
        <dbReference type="SMART" id="SM01060"/>
    </source>
</evidence>
<feature type="compositionally biased region" description="Basic and acidic residues" evidence="7">
    <location>
        <begin position="344"/>
        <end position="355"/>
    </location>
</feature>
<dbReference type="PANTHER" id="PTHR11465:SF9">
    <property type="entry name" value="CATALASE"/>
    <property type="match status" value="1"/>
</dbReference>
<evidence type="ECO:0000313" key="10">
    <source>
        <dbReference type="Proteomes" id="UP000018502"/>
    </source>
</evidence>
<dbReference type="Proteomes" id="UP000018502">
    <property type="component" value="Unassembled WGS sequence"/>
</dbReference>
<keyword evidence="2" id="KW-0575">Peroxidase</keyword>
<evidence type="ECO:0000256" key="2">
    <source>
        <dbReference type="ARBA" id="ARBA00022559"/>
    </source>
</evidence>
<organism evidence="9 10">
    <name type="scientific">Mycobacteroides abscessus MAB_091912_2446</name>
    <dbReference type="NCBI Taxonomy" id="1335414"/>
    <lineage>
        <taxon>Bacteria</taxon>
        <taxon>Bacillati</taxon>
        <taxon>Actinomycetota</taxon>
        <taxon>Actinomycetes</taxon>
        <taxon>Mycobacteriales</taxon>
        <taxon>Mycobacteriaceae</taxon>
        <taxon>Mycobacteroides</taxon>
        <taxon>Mycobacteroides abscessus</taxon>
    </lineage>
</organism>
<feature type="region of interest" description="Disordered" evidence="7">
    <location>
        <begin position="320"/>
        <end position="355"/>
    </location>
</feature>
<keyword evidence="4" id="KW-0479">Metal-binding</keyword>
<dbReference type="Pfam" id="PF00199">
    <property type="entry name" value="Catalase"/>
    <property type="match status" value="1"/>
</dbReference>
<dbReference type="InterPro" id="IPR020835">
    <property type="entry name" value="Catalase_sf"/>
</dbReference>
<dbReference type="GO" id="GO:0020037">
    <property type="term" value="F:heme binding"/>
    <property type="evidence" value="ECO:0007669"/>
    <property type="project" value="InterPro"/>
</dbReference>
<dbReference type="CDD" id="cd08153">
    <property type="entry name" value="srpA_like"/>
    <property type="match status" value="1"/>
</dbReference>
<keyword evidence="3" id="KW-0349">Heme</keyword>
<comment type="caution">
    <text evidence="9">The sequence shown here is derived from an EMBL/GenBank/DDBJ whole genome shotgun (WGS) entry which is preliminary data.</text>
</comment>
<dbReference type="Gene3D" id="1.20.1280.120">
    <property type="match status" value="1"/>
</dbReference>
<sequence>MVAHKLDRRMFVGLVAAGAVTVTGLGGFLALEGRVGSRLTGRSFIDLFEATGGRFVGYRRNHAKALAVSGRFESNGAGAEISSASVFTAGVYPVSGRFSVGGQNPHQPDTGTGQALALEFSLPGGEQWRTAMAAAPVFMAPTPEMFFGLLSARLSGDKDRVAAFMRDNPPAAAAQKLIEAGPKASSFAAASYSSLNTFIFVTKNGVRTPVRWRVVPDGNPTGTAAKDGPNWMFEALAQRVRFGELRYRLLLQIGVPGQDPTNDPTLPWPPDRRQIDAGTLVLGHAIPREQEHIRDTNFDPTVLPTGIELSDDPILAARARRSTPNRFGGVRGRRPRRWSNSGRTCDDGNHRVPGR</sequence>
<name>A0A829MGD4_9MYCO</name>
<dbReference type="InterPro" id="IPR011614">
    <property type="entry name" value="Catalase_core"/>
</dbReference>
<comment type="similarity">
    <text evidence="1">Belongs to the catalase family.</text>
</comment>
<evidence type="ECO:0000256" key="7">
    <source>
        <dbReference type="SAM" id="MobiDB-lite"/>
    </source>
</evidence>
<evidence type="ECO:0000256" key="3">
    <source>
        <dbReference type="ARBA" id="ARBA00022617"/>
    </source>
</evidence>
<dbReference type="GO" id="GO:0046872">
    <property type="term" value="F:metal ion binding"/>
    <property type="evidence" value="ECO:0007669"/>
    <property type="project" value="UniProtKB-KW"/>
</dbReference>
<feature type="domain" description="Catalase core" evidence="8">
    <location>
        <begin position="40"/>
        <end position="350"/>
    </location>
</feature>
<evidence type="ECO:0000256" key="5">
    <source>
        <dbReference type="ARBA" id="ARBA00023002"/>
    </source>
</evidence>
<reference evidence="9 10" key="1">
    <citation type="journal article" date="2014" name="Emerg. Infect. Dis.">
        <title>High-level Relatedness among Mycobacterium abscessus subsp. massiliense Strains from Widely Separated Outbreaks.</title>
        <authorList>
            <person name="Tettelin H."/>
            <person name="Davidson R.M."/>
            <person name="Agrawal S."/>
            <person name="Aitken M.L."/>
            <person name="Shallom S."/>
            <person name="Hasan N.A."/>
            <person name="Strong M."/>
            <person name="Nogueira de Moura V.C."/>
            <person name="De Groote M.A."/>
            <person name="Duarte R.S."/>
            <person name="Hine E."/>
            <person name="Parankush S."/>
            <person name="Su Q."/>
            <person name="Daugherty S.C."/>
            <person name="Fraser C.M."/>
            <person name="Brown-Elliott B.A."/>
            <person name="Wallace R.J.Jr."/>
            <person name="Holland S.M."/>
            <person name="Sampaio E.P."/>
            <person name="Olivier K.N."/>
            <person name="Jackson M."/>
            <person name="Zelazny A.M."/>
        </authorList>
    </citation>
    <scope>NUCLEOTIDE SEQUENCE [LARGE SCALE GENOMIC DNA]</scope>
    <source>
        <strain evidence="9 10">MAB_091912_2446</strain>
    </source>
</reference>
<dbReference type="GO" id="GO:0005737">
    <property type="term" value="C:cytoplasm"/>
    <property type="evidence" value="ECO:0007669"/>
    <property type="project" value="TreeGrafter"/>
</dbReference>
<dbReference type="InterPro" id="IPR024168">
    <property type="entry name" value="Catalase_SrpA-type_pred"/>
</dbReference>
<dbReference type="PANTHER" id="PTHR11465">
    <property type="entry name" value="CATALASE"/>
    <property type="match status" value="1"/>
</dbReference>
<dbReference type="GO" id="GO:0042744">
    <property type="term" value="P:hydrogen peroxide catabolic process"/>
    <property type="evidence" value="ECO:0007669"/>
    <property type="project" value="TreeGrafter"/>
</dbReference>
<keyword evidence="5" id="KW-0560">Oxidoreductase</keyword>
<dbReference type="SMART" id="SM01060">
    <property type="entry name" value="Catalase"/>
    <property type="match status" value="1"/>
</dbReference>
<accession>A0A829MGD4</accession>
<dbReference type="GO" id="GO:0042542">
    <property type="term" value="P:response to hydrogen peroxide"/>
    <property type="evidence" value="ECO:0007669"/>
    <property type="project" value="TreeGrafter"/>
</dbReference>
<dbReference type="InterPro" id="IPR018028">
    <property type="entry name" value="Catalase"/>
</dbReference>
<proteinExistence type="inferred from homology"/>
<evidence type="ECO:0000256" key="1">
    <source>
        <dbReference type="ARBA" id="ARBA00005329"/>
    </source>
</evidence>